<dbReference type="GO" id="GO:0008610">
    <property type="term" value="P:lipid biosynthetic process"/>
    <property type="evidence" value="ECO:0007669"/>
    <property type="project" value="UniProtKB-ARBA"/>
</dbReference>
<dbReference type="Gene3D" id="3.30.559.30">
    <property type="entry name" value="Nonribosomal peptide synthetase, condensation domain"/>
    <property type="match status" value="1"/>
</dbReference>
<dbReference type="Proteomes" id="UP000323454">
    <property type="component" value="Unassembled WGS sequence"/>
</dbReference>
<dbReference type="PANTHER" id="PTHR45527:SF1">
    <property type="entry name" value="FATTY ACID SYNTHASE"/>
    <property type="match status" value="1"/>
</dbReference>
<dbReference type="Pfam" id="PF00668">
    <property type="entry name" value="Condensation"/>
    <property type="match status" value="1"/>
</dbReference>
<dbReference type="GO" id="GO:0003824">
    <property type="term" value="F:catalytic activity"/>
    <property type="evidence" value="ECO:0007669"/>
    <property type="project" value="InterPro"/>
</dbReference>
<name>A0A5B2WV08_9PSEU</name>
<keyword evidence="2" id="KW-0596">Phosphopantetheine</keyword>
<dbReference type="SUPFAM" id="SSF52777">
    <property type="entry name" value="CoA-dependent acyltransferases"/>
    <property type="match status" value="2"/>
</dbReference>
<dbReference type="Gene3D" id="3.30.300.30">
    <property type="match status" value="1"/>
</dbReference>
<evidence type="ECO:0000259" key="4">
    <source>
        <dbReference type="PROSITE" id="PS50075"/>
    </source>
</evidence>
<accession>A0A5B2WV08</accession>
<dbReference type="PANTHER" id="PTHR45527">
    <property type="entry name" value="NONRIBOSOMAL PEPTIDE SYNTHETASE"/>
    <property type="match status" value="1"/>
</dbReference>
<proteinExistence type="predicted"/>
<dbReference type="SMART" id="SM00823">
    <property type="entry name" value="PKS_PP"/>
    <property type="match status" value="1"/>
</dbReference>
<reference evidence="5 6" key="1">
    <citation type="submission" date="2019-09" db="EMBL/GenBank/DDBJ databases">
        <title>Goodfellowia gen. nov., a new genus of the Pseudonocardineae related to Actinoalloteichus, containing Goodfellowia coeruleoviolacea gen. nov., comb. nov. gen. nov., comb. nov.</title>
        <authorList>
            <person name="Labeda D."/>
        </authorList>
    </citation>
    <scope>NUCLEOTIDE SEQUENCE [LARGE SCALE GENOMIC DNA]</scope>
    <source>
        <strain evidence="5 6">AN110305</strain>
    </source>
</reference>
<keyword evidence="6" id="KW-1185">Reference proteome</keyword>
<dbReference type="RefSeq" id="WP_149852956.1">
    <property type="nucleotide sequence ID" value="NZ_VUOB01000057.1"/>
</dbReference>
<protein>
    <submittedName>
        <fullName evidence="5">Amino acid adenylation domain-containing protein</fullName>
    </submittedName>
</protein>
<dbReference type="EMBL" id="VUOB01000057">
    <property type="protein sequence ID" value="KAA2255385.1"/>
    <property type="molecule type" value="Genomic_DNA"/>
</dbReference>
<dbReference type="InterPro" id="IPR045851">
    <property type="entry name" value="AMP-bd_C_sf"/>
</dbReference>
<dbReference type="SUPFAM" id="SSF56801">
    <property type="entry name" value="Acetyl-CoA synthetase-like"/>
    <property type="match status" value="1"/>
</dbReference>
<evidence type="ECO:0000313" key="5">
    <source>
        <dbReference type="EMBL" id="KAA2255385.1"/>
    </source>
</evidence>
<dbReference type="GO" id="GO:0031177">
    <property type="term" value="F:phosphopantetheine binding"/>
    <property type="evidence" value="ECO:0007669"/>
    <property type="project" value="InterPro"/>
</dbReference>
<dbReference type="NCBIfam" id="TIGR01733">
    <property type="entry name" value="AA-adenyl-dom"/>
    <property type="match status" value="1"/>
</dbReference>
<evidence type="ECO:0000256" key="1">
    <source>
        <dbReference type="ARBA" id="ARBA00001957"/>
    </source>
</evidence>
<dbReference type="Gene3D" id="3.30.559.10">
    <property type="entry name" value="Chloramphenicol acetyltransferase-like domain"/>
    <property type="match status" value="1"/>
</dbReference>
<dbReference type="InterPro" id="IPR001242">
    <property type="entry name" value="Condensation_dom"/>
</dbReference>
<dbReference type="CDD" id="cd05930">
    <property type="entry name" value="A_NRPS"/>
    <property type="match status" value="1"/>
</dbReference>
<dbReference type="Gene3D" id="3.40.50.12780">
    <property type="entry name" value="N-terminal domain of ligase-like"/>
    <property type="match status" value="1"/>
</dbReference>
<dbReference type="InterPro" id="IPR020806">
    <property type="entry name" value="PKS_PP-bd"/>
</dbReference>
<dbReference type="InterPro" id="IPR023213">
    <property type="entry name" value="CAT-like_dom_sf"/>
</dbReference>
<comment type="caution">
    <text evidence="5">The sequence shown here is derived from an EMBL/GenBank/DDBJ whole genome shotgun (WGS) entry which is preliminary data.</text>
</comment>
<dbReference type="SUPFAM" id="SSF47336">
    <property type="entry name" value="ACP-like"/>
    <property type="match status" value="1"/>
</dbReference>
<dbReference type="GO" id="GO:0043041">
    <property type="term" value="P:amino acid activation for nonribosomal peptide biosynthetic process"/>
    <property type="evidence" value="ECO:0007669"/>
    <property type="project" value="TreeGrafter"/>
</dbReference>
<dbReference type="InterPro" id="IPR036736">
    <property type="entry name" value="ACP-like_sf"/>
</dbReference>
<dbReference type="Pfam" id="PF00501">
    <property type="entry name" value="AMP-binding"/>
    <property type="match status" value="1"/>
</dbReference>
<dbReference type="OrthoDB" id="2472181at2"/>
<keyword evidence="3" id="KW-0597">Phosphoprotein</keyword>
<dbReference type="InterPro" id="IPR000873">
    <property type="entry name" value="AMP-dep_synth/lig_dom"/>
</dbReference>
<sequence>MLTETATSSTAEQLPTRLPLTESQRGLLVVDGWVPTPQIYNQLMQVDLDPALTTDTVVAALAVLVAVQPALRQVFAPLPDAHASLTPPPSPQDLPLDRVVVPAGEFATAAAALAEQLGQRPFDLHAAPAYRFGYVRAADDSAAAFILCAHHIVSDGVSMGPLVRDLENALTGGIPADSVPALVAARETAFARELRAQNRTATSERTVDNAKAWAEHLRDVPPLVLSPRPNRPRETDFAGARVSWRLDERETALLSQACKRLAVTPFVLLTGLYGAVLARHGGVSSVLVGSPFTARRTIGAFDLCGFFVNTLPVRVDVDWDRTVDEFLGGVVRTAVDYAKSRADVTFNQLVALLRQDRTSNRNPLFSCMLAMQDTFDGAATSAVLGVSEPGNHTAKFDLWLGATPERGGWLLELEYDRELIAPTVADGLLGSLRTAVRRALADGSATVADLFADASFTASLRTDGHSARVPSATLVDWLRATAAATPDARAIDEPGRTLSYAELVASAEELARYLVGQGVAPHDVVGLAEDTLCDTTIAMFGILWCGATFLPLDPSLPADRLAYMVDKADCRVVVGDGVDLPGVRLLGIDKEPDAARGAPPGGMAESAPYLMFTSGSSGLPKGVLMGHGPLLNLTAWQIAALGHDSDTRFLQYAPLGFDVSFQEIMPTLAAGGTVVARGSVDRRDFPALVRRVADAEITHIYLPVAALRPFVQAAQRIGARFPALRHVCVSGEQLLVDDEVRAFFVEHPHCDLVNLYGPTETHAVTTHRLTGADQQWPSHVPIGLPMHGVAGYVVDRTGHLAPVGVPGDLHLGGLCPAEGYLNDPERTTAAFLPDRFAGDGRVYRTGDLVVRDEHGVLIFLGRDDTQVKIRGYRVELGEIDAVANTVPGVRQAVAVATGAAGDRELVLFLLNDIAVDHEEVRARLTAALPSYMVPVRIFDIDSIPTSGTGKTDHSALAALADRLAAERAGAATGEVQYRDDLERALAELWQEVLDVEGIEPDRSLLEYGAHSLNVFAAFAVIEEQHGVSVPVADFFRAPTVVALADLVRELREDEVVA</sequence>
<dbReference type="InterPro" id="IPR009081">
    <property type="entry name" value="PP-bd_ACP"/>
</dbReference>
<organism evidence="5 6">
    <name type="scientific">Solihabitans fulvus</name>
    <dbReference type="NCBI Taxonomy" id="1892852"/>
    <lineage>
        <taxon>Bacteria</taxon>
        <taxon>Bacillati</taxon>
        <taxon>Actinomycetota</taxon>
        <taxon>Actinomycetes</taxon>
        <taxon>Pseudonocardiales</taxon>
        <taxon>Pseudonocardiaceae</taxon>
        <taxon>Solihabitans</taxon>
    </lineage>
</organism>
<dbReference type="Gene3D" id="1.10.1200.10">
    <property type="entry name" value="ACP-like"/>
    <property type="match status" value="1"/>
</dbReference>
<dbReference type="PROSITE" id="PS50075">
    <property type="entry name" value="CARRIER"/>
    <property type="match status" value="1"/>
</dbReference>
<dbReference type="AlphaFoldDB" id="A0A5B2WV08"/>
<dbReference type="Pfam" id="PF00550">
    <property type="entry name" value="PP-binding"/>
    <property type="match status" value="1"/>
</dbReference>
<reference evidence="5 6" key="2">
    <citation type="submission" date="2019-09" db="EMBL/GenBank/DDBJ databases">
        <authorList>
            <person name="Jin C."/>
        </authorList>
    </citation>
    <scope>NUCLEOTIDE SEQUENCE [LARGE SCALE GENOMIC DNA]</scope>
    <source>
        <strain evidence="5 6">AN110305</strain>
    </source>
</reference>
<evidence type="ECO:0000256" key="3">
    <source>
        <dbReference type="ARBA" id="ARBA00022553"/>
    </source>
</evidence>
<feature type="domain" description="Carrier" evidence="4">
    <location>
        <begin position="976"/>
        <end position="1051"/>
    </location>
</feature>
<dbReference type="InterPro" id="IPR042099">
    <property type="entry name" value="ANL_N_sf"/>
</dbReference>
<comment type="cofactor">
    <cofactor evidence="1">
        <name>pantetheine 4'-phosphate</name>
        <dbReference type="ChEBI" id="CHEBI:47942"/>
    </cofactor>
</comment>
<evidence type="ECO:0000256" key="2">
    <source>
        <dbReference type="ARBA" id="ARBA00022450"/>
    </source>
</evidence>
<dbReference type="GO" id="GO:0044550">
    <property type="term" value="P:secondary metabolite biosynthetic process"/>
    <property type="evidence" value="ECO:0007669"/>
    <property type="project" value="TreeGrafter"/>
</dbReference>
<dbReference type="InterPro" id="IPR020845">
    <property type="entry name" value="AMP-binding_CS"/>
</dbReference>
<gene>
    <name evidence="5" type="ORF">F0L68_28620</name>
</gene>
<dbReference type="GO" id="GO:0005737">
    <property type="term" value="C:cytoplasm"/>
    <property type="evidence" value="ECO:0007669"/>
    <property type="project" value="TreeGrafter"/>
</dbReference>
<dbReference type="PROSITE" id="PS00455">
    <property type="entry name" value="AMP_BINDING"/>
    <property type="match status" value="1"/>
</dbReference>
<evidence type="ECO:0000313" key="6">
    <source>
        <dbReference type="Proteomes" id="UP000323454"/>
    </source>
</evidence>
<dbReference type="InterPro" id="IPR010071">
    <property type="entry name" value="AA_adenyl_dom"/>
</dbReference>